<dbReference type="EMBL" id="GBXM01002992">
    <property type="protein sequence ID" value="JAI05586.1"/>
    <property type="molecule type" value="Transcribed_RNA"/>
</dbReference>
<sequence length="91" mass="10854">MHVENLVLVQVISTRNKEYLIVISIAFYGIHYRETEFTLCNTITGLNQFANFIHKFKMPFTSCDRWIKRFISTYPEEYLSIQIVLLKLDVF</sequence>
<protein>
    <submittedName>
        <fullName evidence="1">Uncharacterized protein</fullName>
    </submittedName>
</protein>
<name>A0A0E9XUP0_ANGAN</name>
<reference evidence="1" key="1">
    <citation type="submission" date="2014-11" db="EMBL/GenBank/DDBJ databases">
        <authorList>
            <person name="Amaro Gonzalez C."/>
        </authorList>
    </citation>
    <scope>NUCLEOTIDE SEQUENCE</scope>
</reference>
<proteinExistence type="predicted"/>
<evidence type="ECO:0000313" key="1">
    <source>
        <dbReference type="EMBL" id="JAI05586.1"/>
    </source>
</evidence>
<organism evidence="1">
    <name type="scientific">Anguilla anguilla</name>
    <name type="common">European freshwater eel</name>
    <name type="synonym">Muraena anguilla</name>
    <dbReference type="NCBI Taxonomy" id="7936"/>
    <lineage>
        <taxon>Eukaryota</taxon>
        <taxon>Metazoa</taxon>
        <taxon>Chordata</taxon>
        <taxon>Craniata</taxon>
        <taxon>Vertebrata</taxon>
        <taxon>Euteleostomi</taxon>
        <taxon>Actinopterygii</taxon>
        <taxon>Neopterygii</taxon>
        <taxon>Teleostei</taxon>
        <taxon>Anguilliformes</taxon>
        <taxon>Anguillidae</taxon>
        <taxon>Anguilla</taxon>
    </lineage>
</organism>
<reference evidence="1" key="2">
    <citation type="journal article" date="2015" name="Fish Shellfish Immunol.">
        <title>Early steps in the European eel (Anguilla anguilla)-Vibrio vulnificus interaction in the gills: Role of the RtxA13 toxin.</title>
        <authorList>
            <person name="Callol A."/>
            <person name="Pajuelo D."/>
            <person name="Ebbesson L."/>
            <person name="Teles M."/>
            <person name="MacKenzie S."/>
            <person name="Amaro C."/>
        </authorList>
    </citation>
    <scope>NUCLEOTIDE SEQUENCE</scope>
</reference>
<dbReference type="AlphaFoldDB" id="A0A0E9XUP0"/>
<accession>A0A0E9XUP0</accession>